<keyword evidence="3" id="KW-1185">Reference proteome</keyword>
<dbReference type="CDD" id="cd06558">
    <property type="entry name" value="crotonase-like"/>
    <property type="match status" value="1"/>
</dbReference>
<dbReference type="Proteomes" id="UP000321248">
    <property type="component" value="Unassembled WGS sequence"/>
</dbReference>
<dbReference type="NCBIfam" id="NF006452">
    <property type="entry name" value="PRK08788.1"/>
    <property type="match status" value="1"/>
</dbReference>
<evidence type="ECO:0000313" key="3">
    <source>
        <dbReference type="Proteomes" id="UP000321248"/>
    </source>
</evidence>
<evidence type="ECO:0000313" key="2">
    <source>
        <dbReference type="EMBL" id="TXK64427.1"/>
    </source>
</evidence>
<comment type="caution">
    <text evidence="2">The sequence shown here is derived from an EMBL/GenBank/DDBJ whole genome shotgun (WGS) entry which is preliminary data.</text>
</comment>
<dbReference type="Pfam" id="PF00378">
    <property type="entry name" value="ECH_1"/>
    <property type="match status" value="1"/>
</dbReference>
<dbReference type="RefSeq" id="WP_147891239.1">
    <property type="nucleotide sequence ID" value="NZ_VRTS01000003.1"/>
</dbReference>
<dbReference type="PANTHER" id="PTHR11941">
    <property type="entry name" value="ENOYL-COA HYDRATASE-RELATED"/>
    <property type="match status" value="1"/>
</dbReference>
<sequence>MNVVEPLRRESNEHTIRTHQADNAHWCFMHASRALSDPDYRPCFNPPLMREMHAYLKRAAQQIGSTADADPNHLAHVVIASDADVFNLGGDLELFAQLIRGRDRERLLNYARECVEGVHILHAHLHPHAHTVALVEGDALGGGLELALSCQTIVAESGINMGFPEVLFGLFPGMGAYSFLTRRVNARLAEEMMLNGVIYSSDELHRLGVVDVLVGKGEGHKAVQDLMRRNQKIARTRMAMDRIRDIVNPVPLEELLRITELWVDAAMGLGERQLKTMERLVRAQRRRTGEGGSHQLAN</sequence>
<dbReference type="Gene3D" id="6.20.390.30">
    <property type="match status" value="1"/>
</dbReference>
<name>A0A5C8KYI8_9GAMM</name>
<protein>
    <submittedName>
        <fullName evidence="2">Enoyl-CoA hydratase</fullName>
    </submittedName>
</protein>
<dbReference type="Gene3D" id="3.90.226.10">
    <property type="entry name" value="2-enoyl-CoA Hydratase, Chain A, domain 1"/>
    <property type="match status" value="1"/>
</dbReference>
<dbReference type="SUPFAM" id="SSF52096">
    <property type="entry name" value="ClpP/crotonase"/>
    <property type="match status" value="1"/>
</dbReference>
<dbReference type="EMBL" id="VRTS01000003">
    <property type="protein sequence ID" value="TXK64427.1"/>
    <property type="molecule type" value="Genomic_DNA"/>
</dbReference>
<dbReference type="AlphaFoldDB" id="A0A5C8KYI8"/>
<evidence type="ECO:0000256" key="1">
    <source>
        <dbReference type="ARBA" id="ARBA00005254"/>
    </source>
</evidence>
<organism evidence="2 3">
    <name type="scientific">Alkalisalibacterium limincola</name>
    <dbReference type="NCBI Taxonomy" id="2699169"/>
    <lineage>
        <taxon>Bacteria</taxon>
        <taxon>Pseudomonadati</taxon>
        <taxon>Pseudomonadota</taxon>
        <taxon>Gammaproteobacteria</taxon>
        <taxon>Lysobacterales</taxon>
        <taxon>Lysobacteraceae</taxon>
        <taxon>Alkalisalibacterium</taxon>
    </lineage>
</organism>
<dbReference type="PANTHER" id="PTHR11941:SF54">
    <property type="entry name" value="ENOYL-COA HYDRATASE, MITOCHONDRIAL"/>
    <property type="match status" value="1"/>
</dbReference>
<proteinExistence type="inferred from homology"/>
<reference evidence="2 3" key="1">
    <citation type="submission" date="2019-08" db="EMBL/GenBank/DDBJ databases">
        <authorList>
            <person name="Karlyshev A.V."/>
        </authorList>
    </citation>
    <scope>NUCLEOTIDE SEQUENCE [LARGE SCALE GENOMIC DNA]</scope>
    <source>
        <strain evidence="2 3">Alg18-2.2</strain>
    </source>
</reference>
<dbReference type="OrthoDB" id="9802362at2"/>
<accession>A0A5C8KYI8</accession>
<dbReference type="InterPro" id="IPR001753">
    <property type="entry name" value="Enoyl-CoA_hydra/iso"/>
</dbReference>
<dbReference type="InterPro" id="IPR029045">
    <property type="entry name" value="ClpP/crotonase-like_dom_sf"/>
</dbReference>
<comment type="similarity">
    <text evidence="1">Belongs to the enoyl-CoA hydratase/isomerase family.</text>
</comment>
<dbReference type="GO" id="GO:0003824">
    <property type="term" value="F:catalytic activity"/>
    <property type="evidence" value="ECO:0007669"/>
    <property type="project" value="UniProtKB-ARBA"/>
</dbReference>
<gene>
    <name evidence="2" type="ORF">FU658_05915</name>
</gene>
<dbReference type="GO" id="GO:0006635">
    <property type="term" value="P:fatty acid beta-oxidation"/>
    <property type="evidence" value="ECO:0007669"/>
    <property type="project" value="TreeGrafter"/>
</dbReference>